<keyword evidence="2" id="KW-0472">Membrane</keyword>
<evidence type="ECO:0000256" key="2">
    <source>
        <dbReference type="ARBA" id="ARBA00023136"/>
    </source>
</evidence>
<dbReference type="InterPro" id="IPR039565">
    <property type="entry name" value="BamD-like"/>
</dbReference>
<reference evidence="5 6" key="1">
    <citation type="submission" date="2024-07" db="EMBL/GenBank/DDBJ databases">
        <title>The genome sequence of type strain Sediminicola arcticus GDMCC 1.2805.</title>
        <authorList>
            <person name="Liu Y."/>
        </authorList>
    </citation>
    <scope>NUCLEOTIDE SEQUENCE [LARGE SCALE GENOMIC DNA]</scope>
    <source>
        <strain evidence="5 6">GDMCC 1.2805</strain>
    </source>
</reference>
<evidence type="ECO:0000313" key="5">
    <source>
        <dbReference type="EMBL" id="MET6990352.1"/>
    </source>
</evidence>
<dbReference type="PROSITE" id="PS51257">
    <property type="entry name" value="PROKAR_LIPOPROTEIN"/>
    <property type="match status" value="1"/>
</dbReference>
<accession>A0ABV2STA4</accession>
<dbReference type="Gene3D" id="1.25.40.10">
    <property type="entry name" value="Tetratricopeptide repeat domain"/>
    <property type="match status" value="1"/>
</dbReference>
<organism evidence="5 6">
    <name type="scientific">Sediminicola arcticus</name>
    <dbReference type="NCBI Taxonomy" id="1574308"/>
    <lineage>
        <taxon>Bacteria</taxon>
        <taxon>Pseudomonadati</taxon>
        <taxon>Bacteroidota</taxon>
        <taxon>Flavobacteriia</taxon>
        <taxon>Flavobacteriales</taxon>
        <taxon>Flavobacteriaceae</taxon>
        <taxon>Sediminicola</taxon>
    </lineage>
</organism>
<dbReference type="InterPro" id="IPR011990">
    <property type="entry name" value="TPR-like_helical_dom_sf"/>
</dbReference>
<dbReference type="EMBL" id="JBEXAE010000003">
    <property type="protein sequence ID" value="MET6990352.1"/>
    <property type="molecule type" value="Genomic_DNA"/>
</dbReference>
<evidence type="ECO:0000256" key="1">
    <source>
        <dbReference type="ARBA" id="ARBA00022729"/>
    </source>
</evidence>
<evidence type="ECO:0000256" key="3">
    <source>
        <dbReference type="ARBA" id="ARBA00023237"/>
    </source>
</evidence>
<evidence type="ECO:0000313" key="6">
    <source>
        <dbReference type="Proteomes" id="UP001549799"/>
    </source>
</evidence>
<protein>
    <submittedName>
        <fullName evidence="5">Outer membrane protein assembly factor BamD</fullName>
    </submittedName>
</protein>
<feature type="domain" description="Outer membrane lipoprotein BamD-like" evidence="4">
    <location>
        <begin position="28"/>
        <end position="224"/>
    </location>
</feature>
<keyword evidence="3" id="KW-0998">Cell outer membrane</keyword>
<keyword evidence="6" id="KW-1185">Reference proteome</keyword>
<name>A0ABV2STA4_9FLAO</name>
<comment type="caution">
    <text evidence="5">The sequence shown here is derived from an EMBL/GenBank/DDBJ whole genome shotgun (WGS) entry which is preliminary data.</text>
</comment>
<evidence type="ECO:0000259" key="4">
    <source>
        <dbReference type="Pfam" id="PF13525"/>
    </source>
</evidence>
<sequence length="269" mass="31280">MKQFLFLLGFIILFSSCSEYQKVLKNEDTSAKYELAEKLYNEGEYNKANRLLEQIAPKYVGKPQGERVMFFFADSYFKIGDFNLAGYQFERFIKSYPKSEKLQEAAFLGAQSYYELSPKYSLDQTDTDKALVKLQNFINTYPESTFFERANIMAKELTTKKEKKAIEIVAQYNKISAFDFSFLTPAISGAENFLSDFPGSIYREDALFYKLNASTNFAMNSFDSKKSDRLQEAKVAYNNLKKYYPESKYLKKADDMLRTINKELENFSK</sequence>
<keyword evidence="1" id="KW-0732">Signal</keyword>
<dbReference type="InterPro" id="IPR017689">
    <property type="entry name" value="BamD"/>
</dbReference>
<proteinExistence type="predicted"/>
<dbReference type="Pfam" id="PF13525">
    <property type="entry name" value="YfiO"/>
    <property type="match status" value="1"/>
</dbReference>
<gene>
    <name evidence="5" type="primary">bamD</name>
    <name evidence="5" type="ORF">ABXZ36_06800</name>
</gene>
<dbReference type="Proteomes" id="UP001549799">
    <property type="component" value="Unassembled WGS sequence"/>
</dbReference>
<dbReference type="NCBIfam" id="TIGR03302">
    <property type="entry name" value="OM_YfiO"/>
    <property type="match status" value="1"/>
</dbReference>
<dbReference type="SUPFAM" id="SSF48452">
    <property type="entry name" value="TPR-like"/>
    <property type="match status" value="1"/>
</dbReference>
<dbReference type="RefSeq" id="WP_354614754.1">
    <property type="nucleotide sequence ID" value="NZ_JBEXAE010000003.1"/>
</dbReference>